<name>A0AA39IIG6_9BILA</name>
<proteinExistence type="predicted"/>
<feature type="domain" description="SET" evidence="1">
    <location>
        <begin position="50"/>
        <end position="270"/>
    </location>
</feature>
<dbReference type="EMBL" id="JAUCMV010000001">
    <property type="protein sequence ID" value="KAK0423914.1"/>
    <property type="molecule type" value="Genomic_DNA"/>
</dbReference>
<reference evidence="2" key="1">
    <citation type="submission" date="2023-06" db="EMBL/GenBank/DDBJ databases">
        <title>Genomic analysis of the entomopathogenic nematode Steinernema hermaphroditum.</title>
        <authorList>
            <person name="Schwarz E.M."/>
            <person name="Heppert J.K."/>
            <person name="Baniya A."/>
            <person name="Schwartz H.T."/>
            <person name="Tan C.-H."/>
            <person name="Antoshechkin I."/>
            <person name="Sternberg P.W."/>
            <person name="Goodrich-Blair H."/>
            <person name="Dillman A.R."/>
        </authorList>
    </citation>
    <scope>NUCLEOTIDE SEQUENCE</scope>
    <source>
        <strain evidence="2">PS9179</strain>
        <tissue evidence="2">Whole animal</tissue>
    </source>
</reference>
<organism evidence="2 3">
    <name type="scientific">Steinernema hermaphroditum</name>
    <dbReference type="NCBI Taxonomy" id="289476"/>
    <lineage>
        <taxon>Eukaryota</taxon>
        <taxon>Metazoa</taxon>
        <taxon>Ecdysozoa</taxon>
        <taxon>Nematoda</taxon>
        <taxon>Chromadorea</taxon>
        <taxon>Rhabditida</taxon>
        <taxon>Tylenchina</taxon>
        <taxon>Panagrolaimomorpha</taxon>
        <taxon>Strongyloidoidea</taxon>
        <taxon>Steinernematidae</taxon>
        <taxon>Steinernema</taxon>
    </lineage>
</organism>
<dbReference type="GO" id="GO:0016279">
    <property type="term" value="F:protein-lysine N-methyltransferase activity"/>
    <property type="evidence" value="ECO:0007669"/>
    <property type="project" value="InterPro"/>
</dbReference>
<dbReference type="AlphaFoldDB" id="A0AA39IIG6"/>
<dbReference type="SUPFAM" id="SSF82199">
    <property type="entry name" value="SET domain"/>
    <property type="match status" value="1"/>
</dbReference>
<protein>
    <recommendedName>
        <fullName evidence="1">SET domain-containing protein</fullName>
    </recommendedName>
</protein>
<accession>A0AA39IIG6</accession>
<dbReference type="Proteomes" id="UP001175271">
    <property type="component" value="Unassembled WGS sequence"/>
</dbReference>
<evidence type="ECO:0000259" key="1">
    <source>
        <dbReference type="PROSITE" id="PS50280"/>
    </source>
</evidence>
<gene>
    <name evidence="2" type="ORF">QR680_008403</name>
</gene>
<evidence type="ECO:0000313" key="2">
    <source>
        <dbReference type="EMBL" id="KAK0423914.1"/>
    </source>
</evidence>
<dbReference type="PROSITE" id="PS50280">
    <property type="entry name" value="SET"/>
    <property type="match status" value="1"/>
</dbReference>
<dbReference type="Pfam" id="PF00856">
    <property type="entry name" value="SET"/>
    <property type="match status" value="1"/>
</dbReference>
<dbReference type="InterPro" id="IPR046341">
    <property type="entry name" value="SET_dom_sf"/>
</dbReference>
<dbReference type="CDD" id="cd19177">
    <property type="entry name" value="SET_SETD4"/>
    <property type="match status" value="1"/>
</dbReference>
<dbReference type="InterPro" id="IPR001214">
    <property type="entry name" value="SET_dom"/>
</dbReference>
<dbReference type="InterPro" id="IPR050600">
    <property type="entry name" value="SETD3_SETD6_MTase"/>
</dbReference>
<keyword evidence="3" id="KW-1185">Reference proteome</keyword>
<sequence>MILPALSLASARQGGVPLAAERAIFYLQPIPMSAEMDAKIAAFIEWMRAQNVNTDRIQLQHNAEIGGNGIYAKKEIRPNEMILELPLDVLITSTTVMNHKECAEMLRGSDVKFTPSEAIALFFIVEDKNPNSSYAPYLTMLPRTFGTPLFQGLDVVGLPFHDQVVWERQVKEIKDIYDKIPRVRPGTTKQEILWAWHVVNTRCIFIENLNVHEDLDNKEGDNIAVIPLVDMLNHVPDPSCEARLRKTGDIYEVVSNKTIVPGSEIFVTYGYHGNAKLWLEYGFEIPGNIMNKIPISIELFIALADKSGMKVSREITNILKDANHLCTIYASEDELSTTFKTCVRILFLQRHQFANWRKIVYEELDDELKEKISNFCPKIIHSLRGGLMGKMNQAPEPIKHFWQEQIDIVDVILEADKH</sequence>
<dbReference type="PANTHER" id="PTHR13271">
    <property type="entry name" value="UNCHARACTERIZED PUTATIVE METHYLTRANSFERASE"/>
    <property type="match status" value="1"/>
</dbReference>
<evidence type="ECO:0000313" key="3">
    <source>
        <dbReference type="Proteomes" id="UP001175271"/>
    </source>
</evidence>
<dbReference type="InterPro" id="IPR044429">
    <property type="entry name" value="SETD4_SET"/>
</dbReference>
<dbReference type="PANTHER" id="PTHR13271:SF151">
    <property type="entry name" value="SET DOMAIN-CONTAINING PROTEIN 4"/>
    <property type="match status" value="1"/>
</dbReference>
<comment type="caution">
    <text evidence="2">The sequence shown here is derived from an EMBL/GenBank/DDBJ whole genome shotgun (WGS) entry which is preliminary data.</text>
</comment>
<dbReference type="Gene3D" id="3.90.1410.10">
    <property type="entry name" value="set domain protein methyltransferase, domain 1"/>
    <property type="match status" value="1"/>
</dbReference>